<dbReference type="InterPro" id="IPR013013">
    <property type="entry name" value="PTS_EIIC_1"/>
</dbReference>
<evidence type="ECO:0000256" key="7">
    <source>
        <dbReference type="ARBA" id="ARBA00022692"/>
    </source>
</evidence>
<protein>
    <submittedName>
        <fullName evidence="15">Alpha-glucoside-specific PTS transporter subunit IIBC</fullName>
        <ecNumber evidence="15">2.7.1.-</ecNumber>
    </submittedName>
</protein>
<dbReference type="CDD" id="cd00212">
    <property type="entry name" value="PTS_IIB_glc"/>
    <property type="match status" value="1"/>
</dbReference>
<accession>A0ABV6C944</accession>
<dbReference type="NCBIfam" id="TIGR02005">
    <property type="entry name" value="PTS-IIBC-alpha"/>
    <property type="match status" value="1"/>
</dbReference>
<reference evidence="15 16" key="1">
    <citation type="submission" date="2024-09" db="EMBL/GenBank/DDBJ databases">
        <authorList>
            <person name="Sun Q."/>
            <person name="Mori K."/>
        </authorList>
    </citation>
    <scope>NUCLEOTIDE SEQUENCE [LARGE SCALE GENOMIC DNA]</scope>
    <source>
        <strain evidence="15 16">CCM 8545</strain>
    </source>
</reference>
<evidence type="ECO:0000256" key="8">
    <source>
        <dbReference type="ARBA" id="ARBA00022777"/>
    </source>
</evidence>
<evidence type="ECO:0000256" key="10">
    <source>
        <dbReference type="ARBA" id="ARBA00023136"/>
    </source>
</evidence>
<feature type="domain" description="PTS EIIB type-1" evidence="13">
    <location>
        <begin position="449"/>
        <end position="528"/>
    </location>
</feature>
<keyword evidence="5 15" id="KW-0808">Transferase</keyword>
<dbReference type="Pfam" id="PF02378">
    <property type="entry name" value="PTS_EIIC"/>
    <property type="match status" value="1"/>
</dbReference>
<dbReference type="Pfam" id="PF00367">
    <property type="entry name" value="PTS_EIIB"/>
    <property type="match status" value="1"/>
</dbReference>
<feature type="active site" description="Phosphocysteine intermediate; for EIIB activity" evidence="11">
    <location>
        <position position="471"/>
    </location>
</feature>
<feature type="transmembrane region" description="Helical" evidence="12">
    <location>
        <begin position="53"/>
        <end position="73"/>
    </location>
</feature>
<name>A0ABV6C944_9GAMM</name>
<dbReference type="Gene3D" id="3.30.1360.60">
    <property type="entry name" value="Glucose permease domain IIB"/>
    <property type="match status" value="1"/>
</dbReference>
<dbReference type="PROSITE" id="PS51103">
    <property type="entry name" value="PTS_EIIC_TYPE_1"/>
    <property type="match status" value="1"/>
</dbReference>
<dbReference type="EC" id="2.7.1.-" evidence="15"/>
<evidence type="ECO:0000256" key="4">
    <source>
        <dbReference type="ARBA" id="ARBA00022597"/>
    </source>
</evidence>
<keyword evidence="9 12" id="KW-1133">Transmembrane helix</keyword>
<dbReference type="PROSITE" id="PS51098">
    <property type="entry name" value="PTS_EIIB_TYPE_1"/>
    <property type="match status" value="1"/>
</dbReference>
<keyword evidence="7 12" id="KW-0812">Transmembrane</keyword>
<dbReference type="GO" id="GO:0016740">
    <property type="term" value="F:transferase activity"/>
    <property type="evidence" value="ECO:0007669"/>
    <property type="project" value="UniProtKB-KW"/>
</dbReference>
<gene>
    <name evidence="15" type="ORF">ACFFIT_05210</name>
</gene>
<keyword evidence="16" id="KW-1185">Reference proteome</keyword>
<dbReference type="SUPFAM" id="SSF55604">
    <property type="entry name" value="Glucose permease domain IIB"/>
    <property type="match status" value="1"/>
</dbReference>
<feature type="transmembrane region" description="Helical" evidence="12">
    <location>
        <begin position="199"/>
        <end position="217"/>
    </location>
</feature>
<feature type="domain" description="PTS EIIC type-1" evidence="14">
    <location>
        <begin position="1"/>
        <end position="414"/>
    </location>
</feature>
<evidence type="ECO:0000313" key="16">
    <source>
        <dbReference type="Proteomes" id="UP001589758"/>
    </source>
</evidence>
<dbReference type="EMBL" id="JBHLXE010000052">
    <property type="protein sequence ID" value="MFC0179494.1"/>
    <property type="molecule type" value="Genomic_DNA"/>
</dbReference>
<keyword evidence="4" id="KW-0762">Sugar transport</keyword>
<evidence type="ECO:0000259" key="13">
    <source>
        <dbReference type="PROSITE" id="PS51098"/>
    </source>
</evidence>
<proteinExistence type="predicted"/>
<evidence type="ECO:0000256" key="12">
    <source>
        <dbReference type="SAM" id="Phobius"/>
    </source>
</evidence>
<dbReference type="Proteomes" id="UP001589758">
    <property type="component" value="Unassembled WGS sequence"/>
</dbReference>
<comment type="caution">
    <text evidence="15">The sequence shown here is derived from an EMBL/GenBank/DDBJ whole genome shotgun (WGS) entry which is preliminary data.</text>
</comment>
<evidence type="ECO:0000256" key="9">
    <source>
        <dbReference type="ARBA" id="ARBA00022989"/>
    </source>
</evidence>
<feature type="transmembrane region" description="Helical" evidence="12">
    <location>
        <begin position="124"/>
        <end position="148"/>
    </location>
</feature>
<sequence length="528" mass="57083">MKDIIQRFGAAMFVPVLLFPAAGILLGLSVVLLNTSIFPFATPESTWFKVASILLKASLAIFANMSLVFALGLPIALAKMASGRAVLATLVAYLTFNYVIGGILEFWGTDLGIKYVAGETGLTTIGGVLTLDTNLVGAILIASVSVWAHNRFFNKVLPTWASVFTGTPLVVIVLFPIVVLLGIIATLTWPTIQQGIGNLQNFLVGSGVVGVWVFTFLERILIPTGLHHFIYGPVFFGPVAVDGGTVAFWIQNIQNFAANPTLLSEQFPQGGLMLTGMGKVFGTTGIAFALYKTSKPENKKMVAGLLIGATLTAILTGITEPIEFTFLFIAPYLFLIHALLSATMATVAFSLGVSGNFQTGLIDFIFQNWLPLGPNHYGTYLIQIGVGLSFTLIYYLVFKTLITKFNILTPGRGETQAKLYTKKEYEEAKNPDAKGNNHAIKTKQTNEYESQARAYLAGLGGKQNIELLTNCATRLRVKVKDLSVVESNEYFQAHGAVNVVRAGQNLQIIIGLTVPQVRVAVDEVMKAE</sequence>
<keyword evidence="2" id="KW-0813">Transport</keyword>
<evidence type="ECO:0000256" key="6">
    <source>
        <dbReference type="ARBA" id="ARBA00022683"/>
    </source>
</evidence>
<feature type="transmembrane region" description="Helical" evidence="12">
    <location>
        <begin position="378"/>
        <end position="398"/>
    </location>
</feature>
<dbReference type="InterPro" id="IPR018113">
    <property type="entry name" value="PTrfase_EIIB_Cys"/>
</dbReference>
<evidence type="ECO:0000259" key="14">
    <source>
        <dbReference type="PROSITE" id="PS51103"/>
    </source>
</evidence>
<keyword evidence="3" id="KW-1003">Cell membrane</keyword>
<feature type="transmembrane region" description="Helical" evidence="12">
    <location>
        <begin position="302"/>
        <end position="318"/>
    </location>
</feature>
<dbReference type="InterPro" id="IPR036878">
    <property type="entry name" value="Glu_permease_IIB"/>
</dbReference>
<evidence type="ECO:0000256" key="11">
    <source>
        <dbReference type="PROSITE-ProRule" id="PRU00421"/>
    </source>
</evidence>
<dbReference type="InterPro" id="IPR010975">
    <property type="entry name" value="PTS_IIBC_a_glc"/>
</dbReference>
<dbReference type="InterPro" id="IPR003352">
    <property type="entry name" value="PTS_EIIC"/>
</dbReference>
<dbReference type="RefSeq" id="WP_385876595.1">
    <property type="nucleotide sequence ID" value="NZ_JBHLXE010000052.1"/>
</dbReference>
<feature type="transmembrane region" description="Helical" evidence="12">
    <location>
        <begin position="85"/>
        <end position="104"/>
    </location>
</feature>
<dbReference type="PANTHER" id="PTHR30009">
    <property type="entry name" value="CYTOCHROME C-TYPE SYNTHESIS PROTEIN AND PTS TRANSMEMBRANE COMPONENT"/>
    <property type="match status" value="1"/>
</dbReference>
<dbReference type="NCBIfam" id="TIGR00826">
    <property type="entry name" value="EIIB_glc"/>
    <property type="match status" value="1"/>
</dbReference>
<organism evidence="15 16">
    <name type="scientific">Thorsellia kenyensis</name>
    <dbReference type="NCBI Taxonomy" id="1549888"/>
    <lineage>
        <taxon>Bacteria</taxon>
        <taxon>Pseudomonadati</taxon>
        <taxon>Pseudomonadota</taxon>
        <taxon>Gammaproteobacteria</taxon>
        <taxon>Enterobacterales</taxon>
        <taxon>Thorselliaceae</taxon>
        <taxon>Thorsellia</taxon>
    </lineage>
</organism>
<keyword evidence="8" id="KW-0418">Kinase</keyword>
<keyword evidence="10 12" id="KW-0472">Membrane</keyword>
<evidence type="ECO:0000256" key="1">
    <source>
        <dbReference type="ARBA" id="ARBA00004651"/>
    </source>
</evidence>
<dbReference type="PROSITE" id="PS01035">
    <property type="entry name" value="PTS_EIIB_TYPE_1_CYS"/>
    <property type="match status" value="1"/>
</dbReference>
<comment type="subcellular location">
    <subcellularLocation>
        <location evidence="1">Cell membrane</location>
        <topology evidence="1">Multi-pass membrane protein</topology>
    </subcellularLocation>
</comment>
<feature type="transmembrane region" description="Helical" evidence="12">
    <location>
        <begin position="270"/>
        <end position="290"/>
    </location>
</feature>
<evidence type="ECO:0000256" key="2">
    <source>
        <dbReference type="ARBA" id="ARBA00022448"/>
    </source>
</evidence>
<feature type="transmembrane region" description="Helical" evidence="12">
    <location>
        <begin position="160"/>
        <end position="187"/>
    </location>
</feature>
<feature type="transmembrane region" description="Helical" evidence="12">
    <location>
        <begin position="12"/>
        <end position="33"/>
    </location>
</feature>
<dbReference type="PANTHER" id="PTHR30009:SF12">
    <property type="entry name" value="PHOSPHOTRANSFERASE IIC COMPONENT GLVC"/>
    <property type="match status" value="1"/>
</dbReference>
<evidence type="ECO:0000313" key="15">
    <source>
        <dbReference type="EMBL" id="MFC0179494.1"/>
    </source>
</evidence>
<keyword evidence="6" id="KW-0598">Phosphotransferase system</keyword>
<dbReference type="InterPro" id="IPR050429">
    <property type="entry name" value="PTS_Glucose_EIICBA"/>
</dbReference>
<feature type="transmembrane region" description="Helical" evidence="12">
    <location>
        <begin position="229"/>
        <end position="250"/>
    </location>
</feature>
<evidence type="ECO:0000256" key="3">
    <source>
        <dbReference type="ARBA" id="ARBA00022475"/>
    </source>
</evidence>
<evidence type="ECO:0000256" key="5">
    <source>
        <dbReference type="ARBA" id="ARBA00022679"/>
    </source>
</evidence>
<dbReference type="InterPro" id="IPR001996">
    <property type="entry name" value="PTS_IIB_1"/>
</dbReference>